<name>A0A1J5PZA2_9ZZZZ</name>
<protein>
    <submittedName>
        <fullName evidence="1">Uncharacterized protein</fullName>
    </submittedName>
</protein>
<reference evidence="1" key="1">
    <citation type="submission" date="2016-10" db="EMBL/GenBank/DDBJ databases">
        <title>Sequence of Gallionella enrichment culture.</title>
        <authorList>
            <person name="Poehlein A."/>
            <person name="Muehling M."/>
            <person name="Daniel R."/>
        </authorList>
    </citation>
    <scope>NUCLEOTIDE SEQUENCE</scope>
</reference>
<proteinExistence type="predicted"/>
<gene>
    <name evidence="1" type="ORF">GALL_419200</name>
</gene>
<sequence length="274" mass="29391">MQELRALELADVGQGGDQHVKVVAVDGADIVEAEFLEQGARRDHALDMFLGAFCQLQDGWRHAQHLFCAAAHGVVHAAGQQPGQVIVERPDRGRDRHVVVVEDDQQIGIHGARVVECLKGHARRHRAIADDGYGAGIRTGLLGSHGHAERRGDGGAGMAGAKGVVCAFRPSREAGDAAFPAQPGHAAAAPRQDLVRVGLVAYVPDQAVIRGVEHVVQRNGEFHHPQVGRQMSSGLRYAFDEKGAQLRGQLRQLPALQQAQLGGKVDAVKQSRHQ</sequence>
<dbReference type="EMBL" id="MLJW01001880">
    <property type="protein sequence ID" value="OIQ76394.1"/>
    <property type="molecule type" value="Genomic_DNA"/>
</dbReference>
<dbReference type="AlphaFoldDB" id="A0A1J5PZA2"/>
<evidence type="ECO:0000313" key="1">
    <source>
        <dbReference type="EMBL" id="OIQ76394.1"/>
    </source>
</evidence>
<comment type="caution">
    <text evidence="1">The sequence shown here is derived from an EMBL/GenBank/DDBJ whole genome shotgun (WGS) entry which is preliminary data.</text>
</comment>
<accession>A0A1J5PZA2</accession>
<organism evidence="1">
    <name type="scientific">mine drainage metagenome</name>
    <dbReference type="NCBI Taxonomy" id="410659"/>
    <lineage>
        <taxon>unclassified sequences</taxon>
        <taxon>metagenomes</taxon>
        <taxon>ecological metagenomes</taxon>
    </lineage>
</organism>